<dbReference type="RefSeq" id="XP_003850063.1">
    <property type="nucleotide sequence ID" value="XM_003850015.1"/>
</dbReference>
<sequence length="597" mass="63933">MSLRGTLLAFMAFTSLVAAGVIPASYYVSKSHATASDAASTSGVEYYVDKVVDYLALSASTSASPTGYPASAVSAVYSAPTQVAEYLTSSASSVSLSTASDHATTSSDEHSTPTAPTEMAGYLAAALHEWAATAPRPTFTFLSADDMDPDVMNAGVGNGGNELGWGEPSKRDEMTVDSGASTKDSGEDTLGAKSDEEGHATRDVKDEEIMDPFSAVTGKFLHHVAEEHNEHAGPADRHDKRQEIPVEHVDAEEPAASNHDWLLVDPVVEDVVSEEPASPDHPWLVIDPVLPDNVTEDAAPKPVKPAPKQGVSQIMSNVLAAVAKAPEMLGNIKNMPGPVIAAIDQPATTAALPLSNEARAEPIIPTMMPDQPGEVETPVAVNTAPAEHRNLLPFPFGLPFSLQEIEENSVRSSTPVAKRDGSSGSPLCAADDELCRSAQGDPARIDIVTEGHDQSDTGDHPVRCAMALNNAMLNGLHKDQEERKRQKQRQEAAVAHPAAKPPPKIRIRWRKAANTTWTNNAEVYDMTLGELQRLLAREKGHGLMARVVTPFTTWDHRVWLDERTALKLSAVERWVTGFIVVDRAEGEKGKGKVEVKK</sequence>
<accession>F9XHZ8</accession>
<evidence type="ECO:0000313" key="4">
    <source>
        <dbReference type="Proteomes" id="UP000008062"/>
    </source>
</evidence>
<protein>
    <submittedName>
        <fullName evidence="3">Uncharacterized protein</fullName>
    </submittedName>
</protein>
<feature type="signal peptide" evidence="2">
    <location>
        <begin position="1"/>
        <end position="19"/>
    </location>
</feature>
<reference evidence="3 4" key="1">
    <citation type="journal article" date="2011" name="PLoS Genet.">
        <title>Finished genome of the fungal wheat pathogen Mycosphaerella graminicola reveals dispensome structure, chromosome plasticity, and stealth pathogenesis.</title>
        <authorList>
            <person name="Goodwin S.B."/>
            <person name="Ben M'barek S."/>
            <person name="Dhillon B."/>
            <person name="Wittenberg A.H.J."/>
            <person name="Crane C.F."/>
            <person name="Hane J.K."/>
            <person name="Foster A.J."/>
            <person name="Van der Lee T.A.J."/>
            <person name="Grimwood J."/>
            <person name="Aerts A."/>
            <person name="Antoniw J."/>
            <person name="Bailey A."/>
            <person name="Bluhm B."/>
            <person name="Bowler J."/>
            <person name="Bristow J."/>
            <person name="van der Burgt A."/>
            <person name="Canto-Canche B."/>
            <person name="Churchill A.C.L."/>
            <person name="Conde-Ferraez L."/>
            <person name="Cools H.J."/>
            <person name="Coutinho P.M."/>
            <person name="Csukai M."/>
            <person name="Dehal P."/>
            <person name="De Wit P."/>
            <person name="Donzelli B."/>
            <person name="van de Geest H.C."/>
            <person name="van Ham R.C.H.J."/>
            <person name="Hammond-Kosack K.E."/>
            <person name="Henrissat B."/>
            <person name="Kilian A."/>
            <person name="Kobayashi A.K."/>
            <person name="Koopmann E."/>
            <person name="Kourmpetis Y."/>
            <person name="Kuzniar A."/>
            <person name="Lindquist E."/>
            <person name="Lombard V."/>
            <person name="Maliepaard C."/>
            <person name="Martins N."/>
            <person name="Mehrabi R."/>
            <person name="Nap J.P.H."/>
            <person name="Ponomarenko A."/>
            <person name="Rudd J.J."/>
            <person name="Salamov A."/>
            <person name="Schmutz J."/>
            <person name="Schouten H.J."/>
            <person name="Shapiro H."/>
            <person name="Stergiopoulos I."/>
            <person name="Torriani S.F.F."/>
            <person name="Tu H."/>
            <person name="de Vries R.P."/>
            <person name="Waalwijk C."/>
            <person name="Ware S.B."/>
            <person name="Wiebenga A."/>
            <person name="Zwiers L.-H."/>
            <person name="Oliver R.P."/>
            <person name="Grigoriev I.V."/>
            <person name="Kema G.H.J."/>
        </authorList>
    </citation>
    <scope>NUCLEOTIDE SEQUENCE [LARGE SCALE GENOMIC DNA]</scope>
    <source>
        <strain evidence="4">CBS 115943 / IPO323</strain>
    </source>
</reference>
<dbReference type="HOGENOM" id="CLU_457254_0_0_1"/>
<evidence type="ECO:0000256" key="2">
    <source>
        <dbReference type="SAM" id="SignalP"/>
    </source>
</evidence>
<feature type="chain" id="PRO_5003395643" evidence="2">
    <location>
        <begin position="20"/>
        <end position="597"/>
    </location>
</feature>
<feature type="compositionally biased region" description="Basic and acidic residues" evidence="1">
    <location>
        <begin position="479"/>
        <end position="490"/>
    </location>
</feature>
<keyword evidence="4" id="KW-1185">Reference proteome</keyword>
<feature type="compositionally biased region" description="Basic and acidic residues" evidence="1">
    <location>
        <begin position="193"/>
        <end position="207"/>
    </location>
</feature>
<keyword evidence="2" id="KW-0732">Signal</keyword>
<dbReference type="EMBL" id="CM001203">
    <property type="protein sequence ID" value="EGP85039.1"/>
    <property type="molecule type" value="Genomic_DNA"/>
</dbReference>
<evidence type="ECO:0000313" key="3">
    <source>
        <dbReference type="EMBL" id="EGP85039.1"/>
    </source>
</evidence>
<dbReference type="GeneID" id="13394851"/>
<feature type="region of interest" description="Disordered" evidence="1">
    <location>
        <begin position="479"/>
        <end position="501"/>
    </location>
</feature>
<dbReference type="Proteomes" id="UP000008062">
    <property type="component" value="Chromosome 8"/>
</dbReference>
<proteinExistence type="predicted"/>
<name>F9XHZ8_ZYMTI</name>
<dbReference type="AlphaFoldDB" id="F9XHZ8"/>
<dbReference type="InParanoid" id="F9XHZ8"/>
<dbReference type="OrthoDB" id="10449952at2759"/>
<dbReference type="KEGG" id="ztr:MYCGRDRAFT_95220"/>
<feature type="region of interest" description="Disordered" evidence="1">
    <location>
        <begin position="153"/>
        <end position="207"/>
    </location>
</feature>
<gene>
    <name evidence="3" type="ORF">MYCGRDRAFT_95220</name>
</gene>
<organism evidence="3 4">
    <name type="scientific">Zymoseptoria tritici (strain CBS 115943 / IPO323)</name>
    <name type="common">Speckled leaf blotch fungus</name>
    <name type="synonym">Septoria tritici</name>
    <dbReference type="NCBI Taxonomy" id="336722"/>
    <lineage>
        <taxon>Eukaryota</taxon>
        <taxon>Fungi</taxon>
        <taxon>Dikarya</taxon>
        <taxon>Ascomycota</taxon>
        <taxon>Pezizomycotina</taxon>
        <taxon>Dothideomycetes</taxon>
        <taxon>Dothideomycetidae</taxon>
        <taxon>Mycosphaerellales</taxon>
        <taxon>Mycosphaerellaceae</taxon>
        <taxon>Zymoseptoria</taxon>
    </lineage>
</organism>
<evidence type="ECO:0000256" key="1">
    <source>
        <dbReference type="SAM" id="MobiDB-lite"/>
    </source>
</evidence>